<keyword evidence="7" id="KW-0418">Kinase</keyword>
<keyword evidence="8" id="KW-0067">ATP-binding</keyword>
<evidence type="ECO:0000313" key="12">
    <source>
        <dbReference type="Proteomes" id="UP001360560"/>
    </source>
</evidence>
<dbReference type="InterPro" id="IPR036393">
    <property type="entry name" value="AceGlu_kinase-like_sf"/>
</dbReference>
<evidence type="ECO:0000256" key="5">
    <source>
        <dbReference type="ARBA" id="ARBA00022679"/>
    </source>
</evidence>
<dbReference type="HAMAP" id="MF_00456">
    <property type="entry name" value="ProB"/>
    <property type="match status" value="1"/>
</dbReference>
<dbReference type="FunFam" id="3.40.1160.10:FF:000020">
    <property type="entry name" value="Glutamate 5-kinase"/>
    <property type="match status" value="1"/>
</dbReference>
<dbReference type="NCBIfam" id="TIGR01027">
    <property type="entry name" value="proB"/>
    <property type="match status" value="1"/>
</dbReference>
<comment type="caution">
    <text evidence="11">The sequence shown here is derived from an EMBL/GenBank/DDBJ whole genome shotgun (WGS) entry which is preliminary data.</text>
</comment>
<feature type="domain" description="PUA" evidence="10">
    <location>
        <begin position="314"/>
        <end position="410"/>
    </location>
</feature>
<evidence type="ECO:0000256" key="9">
    <source>
        <dbReference type="ARBA" id="ARBA00061601"/>
    </source>
</evidence>
<dbReference type="GO" id="GO:0003723">
    <property type="term" value="F:RNA binding"/>
    <property type="evidence" value="ECO:0007669"/>
    <property type="project" value="InterPro"/>
</dbReference>
<evidence type="ECO:0000256" key="6">
    <source>
        <dbReference type="ARBA" id="ARBA00022741"/>
    </source>
</evidence>
<dbReference type="InterPro" id="IPR041739">
    <property type="entry name" value="G5K_ProB"/>
</dbReference>
<dbReference type="SMART" id="SM00359">
    <property type="entry name" value="PUA"/>
    <property type="match status" value="1"/>
</dbReference>
<dbReference type="FunFam" id="2.30.130.10:FF:000008">
    <property type="entry name" value="Glutamate 5-kinase"/>
    <property type="match status" value="1"/>
</dbReference>
<dbReference type="InterPro" id="IPR015947">
    <property type="entry name" value="PUA-like_sf"/>
</dbReference>
<dbReference type="GeneID" id="90070898"/>
<dbReference type="EMBL" id="BTFZ01000001">
    <property type="protein sequence ID" value="GMM32919.1"/>
    <property type="molecule type" value="Genomic_DNA"/>
</dbReference>
<dbReference type="SUPFAM" id="SSF53633">
    <property type="entry name" value="Carbamate kinase-like"/>
    <property type="match status" value="1"/>
</dbReference>
<dbReference type="InterPro" id="IPR001048">
    <property type="entry name" value="Asp/Glu/Uridylate_kinase"/>
</dbReference>
<dbReference type="AlphaFoldDB" id="A0AAV5QDW6"/>
<evidence type="ECO:0000256" key="3">
    <source>
        <dbReference type="ARBA" id="ARBA00022605"/>
    </source>
</evidence>
<evidence type="ECO:0000256" key="1">
    <source>
        <dbReference type="ARBA" id="ARBA00004496"/>
    </source>
</evidence>
<dbReference type="Pfam" id="PF00696">
    <property type="entry name" value="AA_kinase"/>
    <property type="match status" value="1"/>
</dbReference>
<dbReference type="PRINTS" id="PR00474">
    <property type="entry name" value="GLU5KINASE"/>
</dbReference>
<comment type="similarity">
    <text evidence="9">Belongs to the glutamate 5-kinase family.</text>
</comment>
<dbReference type="GO" id="GO:0004349">
    <property type="term" value="F:glutamate 5-kinase activity"/>
    <property type="evidence" value="ECO:0007669"/>
    <property type="project" value="InterPro"/>
</dbReference>
<dbReference type="GO" id="GO:0005524">
    <property type="term" value="F:ATP binding"/>
    <property type="evidence" value="ECO:0007669"/>
    <property type="project" value="UniProtKB-KW"/>
</dbReference>
<dbReference type="RefSeq" id="XP_064849919.1">
    <property type="nucleotide sequence ID" value="XM_064993847.1"/>
</dbReference>
<comment type="subcellular location">
    <subcellularLocation>
        <location evidence="1">Cytoplasm</location>
    </subcellularLocation>
</comment>
<gene>
    <name evidence="11" type="ORF">DASC09_002440</name>
</gene>
<proteinExistence type="inferred from homology"/>
<dbReference type="InterPro" id="IPR036974">
    <property type="entry name" value="PUA_sf"/>
</dbReference>
<dbReference type="Gene3D" id="3.40.1160.10">
    <property type="entry name" value="Acetylglutamate kinase-like"/>
    <property type="match status" value="2"/>
</dbReference>
<evidence type="ECO:0000259" key="10">
    <source>
        <dbReference type="SMART" id="SM00359"/>
    </source>
</evidence>
<dbReference type="InterPro" id="IPR002478">
    <property type="entry name" value="PUA"/>
</dbReference>
<organism evidence="11 12">
    <name type="scientific">Saccharomycopsis crataegensis</name>
    <dbReference type="NCBI Taxonomy" id="43959"/>
    <lineage>
        <taxon>Eukaryota</taxon>
        <taxon>Fungi</taxon>
        <taxon>Dikarya</taxon>
        <taxon>Ascomycota</taxon>
        <taxon>Saccharomycotina</taxon>
        <taxon>Saccharomycetes</taxon>
        <taxon>Saccharomycopsidaceae</taxon>
        <taxon>Saccharomycopsis</taxon>
    </lineage>
</organism>
<keyword evidence="12" id="KW-1185">Reference proteome</keyword>
<evidence type="ECO:0000256" key="8">
    <source>
        <dbReference type="ARBA" id="ARBA00022840"/>
    </source>
</evidence>
<dbReference type="CDD" id="cd04242">
    <property type="entry name" value="AAK_G5K_ProB"/>
    <property type="match status" value="1"/>
</dbReference>
<dbReference type="PIRSF" id="PIRSF000729">
    <property type="entry name" value="GK"/>
    <property type="match status" value="1"/>
</dbReference>
<evidence type="ECO:0000256" key="4">
    <source>
        <dbReference type="ARBA" id="ARBA00022650"/>
    </source>
</evidence>
<protein>
    <submittedName>
        <fullName evidence="11">Glutamate 5-kinase</fullName>
    </submittedName>
</protein>
<dbReference type="Proteomes" id="UP001360560">
    <property type="component" value="Unassembled WGS sequence"/>
</dbReference>
<dbReference type="Gene3D" id="2.30.130.10">
    <property type="entry name" value="PUA domain"/>
    <property type="match status" value="1"/>
</dbReference>
<dbReference type="GO" id="GO:1901607">
    <property type="term" value="P:alpha-amino acid biosynthetic process"/>
    <property type="evidence" value="ECO:0007669"/>
    <property type="project" value="UniProtKB-ARBA"/>
</dbReference>
<dbReference type="PANTHER" id="PTHR43654:SF3">
    <property type="entry name" value="GLUTAMATE 5-KINASE"/>
    <property type="match status" value="1"/>
</dbReference>
<dbReference type="GO" id="GO:0005829">
    <property type="term" value="C:cytosol"/>
    <property type="evidence" value="ECO:0007669"/>
    <property type="project" value="TreeGrafter"/>
</dbReference>
<dbReference type="InterPro" id="IPR011529">
    <property type="entry name" value="Glu_5kinase"/>
</dbReference>
<dbReference type="PROSITE" id="PS50890">
    <property type="entry name" value="PUA"/>
    <property type="match status" value="1"/>
</dbReference>
<keyword evidence="2" id="KW-0963">Cytoplasm</keyword>
<dbReference type="InterPro" id="IPR001057">
    <property type="entry name" value="Glu/AcGlu_kinase"/>
</dbReference>
<name>A0AAV5QDW6_9ASCO</name>
<keyword evidence="3" id="KW-0028">Amino-acid biosynthesis</keyword>
<dbReference type="PROSITE" id="PS00902">
    <property type="entry name" value="GLUTAMATE_5_KINASE"/>
    <property type="match status" value="1"/>
</dbReference>
<keyword evidence="4" id="KW-0641">Proline biosynthesis</keyword>
<evidence type="ECO:0000313" key="11">
    <source>
        <dbReference type="EMBL" id="GMM32919.1"/>
    </source>
</evidence>
<dbReference type="Pfam" id="PF01472">
    <property type="entry name" value="PUA"/>
    <property type="match status" value="1"/>
</dbReference>
<dbReference type="InterPro" id="IPR005715">
    <property type="entry name" value="Glu_5kinase/COase_Synthase"/>
</dbReference>
<keyword evidence="6" id="KW-0547">Nucleotide-binding</keyword>
<dbReference type="PANTHER" id="PTHR43654">
    <property type="entry name" value="GLUTAMATE 5-KINASE"/>
    <property type="match status" value="1"/>
</dbReference>
<dbReference type="SUPFAM" id="SSF88697">
    <property type="entry name" value="PUA domain-like"/>
    <property type="match status" value="1"/>
</dbReference>
<keyword evidence="5" id="KW-0808">Transferase</keyword>
<reference evidence="11 12" key="1">
    <citation type="journal article" date="2023" name="Elife">
        <title>Identification of key yeast species and microbe-microbe interactions impacting larval growth of Drosophila in the wild.</title>
        <authorList>
            <person name="Mure A."/>
            <person name="Sugiura Y."/>
            <person name="Maeda R."/>
            <person name="Honda K."/>
            <person name="Sakurai N."/>
            <person name="Takahashi Y."/>
            <person name="Watada M."/>
            <person name="Katoh T."/>
            <person name="Gotoh A."/>
            <person name="Gotoh Y."/>
            <person name="Taniguchi I."/>
            <person name="Nakamura K."/>
            <person name="Hayashi T."/>
            <person name="Katayama T."/>
            <person name="Uemura T."/>
            <person name="Hattori Y."/>
        </authorList>
    </citation>
    <scope>NUCLEOTIDE SEQUENCE [LARGE SCALE GENOMIC DNA]</scope>
    <source>
        <strain evidence="11 12">SC-9</strain>
    </source>
</reference>
<dbReference type="CDD" id="cd21157">
    <property type="entry name" value="PUA_G5K"/>
    <property type="match status" value="1"/>
</dbReference>
<dbReference type="InterPro" id="IPR019797">
    <property type="entry name" value="Glutamate_5-kinase_CS"/>
</dbReference>
<sequence length="420" mass="46045">MTSDCKTIVVKLGSSSIVDEVTREPRIANMSLIVETLVKLRRQGHRIVIVSSGAIAVGLKRVGLTSKPKQLSKVQALASIGQGRLIALWDDLFKLLDQPIGQILITKNDIAAWNQYRNARNTINELLDMDIIPIVNENDTLSVREIRFGDNDTLSAVTAAMIQADYLFLLTDVDCLYTENPRNNPDAVPILEVKNMNDLQVDTSSGGSDVGTGGMTTKLIAAEIATSGGVTTIVTKSSVPGNIASIVDYIQANESDLQNLSLENDDVQFLDKQKKELEMLVKHDVPLHTRFIGQKENAAKNRELWLLYGLKPYGTIIVDEGASKALTRKNRAGLLPVGIIEVQGSFHEDQCVTLMQGARLPNGELDTSKELIEIGRARVNYTSADLAKIKGLHSNEIEKVLGYADSEYVAHRENLAFPVI</sequence>
<accession>A0AAV5QDW6</accession>
<evidence type="ECO:0000256" key="7">
    <source>
        <dbReference type="ARBA" id="ARBA00022777"/>
    </source>
</evidence>
<evidence type="ECO:0000256" key="2">
    <source>
        <dbReference type="ARBA" id="ARBA00022490"/>
    </source>
</evidence>